<protein>
    <submittedName>
        <fullName evidence="1">Uncharacterized protein</fullName>
    </submittedName>
</protein>
<reference evidence="1 2" key="1">
    <citation type="submission" date="2024-09" db="EMBL/GenBank/DDBJ databases">
        <title>Chromosome-scale assembly of Riccia fluitans.</title>
        <authorList>
            <person name="Paukszto L."/>
            <person name="Sawicki J."/>
            <person name="Karawczyk K."/>
            <person name="Piernik-Szablinska J."/>
            <person name="Szczecinska M."/>
            <person name="Mazdziarz M."/>
        </authorList>
    </citation>
    <scope>NUCLEOTIDE SEQUENCE [LARGE SCALE GENOMIC DNA]</scope>
    <source>
        <strain evidence="1">Rf_01</strain>
        <tissue evidence="1">Aerial parts of the thallus</tissue>
    </source>
</reference>
<proteinExistence type="predicted"/>
<keyword evidence="2" id="KW-1185">Reference proteome</keyword>
<dbReference type="Proteomes" id="UP001605036">
    <property type="component" value="Unassembled WGS sequence"/>
</dbReference>
<evidence type="ECO:0000313" key="2">
    <source>
        <dbReference type="Proteomes" id="UP001605036"/>
    </source>
</evidence>
<gene>
    <name evidence="1" type="ORF">R1flu_011406</name>
</gene>
<accession>A0ABD1ZAA9</accession>
<dbReference type="EMBL" id="JBHFFA010000002">
    <property type="protein sequence ID" value="KAL2643819.1"/>
    <property type="molecule type" value="Genomic_DNA"/>
</dbReference>
<organism evidence="1 2">
    <name type="scientific">Riccia fluitans</name>
    <dbReference type="NCBI Taxonomy" id="41844"/>
    <lineage>
        <taxon>Eukaryota</taxon>
        <taxon>Viridiplantae</taxon>
        <taxon>Streptophyta</taxon>
        <taxon>Embryophyta</taxon>
        <taxon>Marchantiophyta</taxon>
        <taxon>Marchantiopsida</taxon>
        <taxon>Marchantiidae</taxon>
        <taxon>Marchantiales</taxon>
        <taxon>Ricciaceae</taxon>
        <taxon>Riccia</taxon>
    </lineage>
</organism>
<dbReference type="AlphaFoldDB" id="A0ABD1ZAA9"/>
<sequence length="103" mass="11758">MPFQDLKETGFVGFKSKGATCLNSLLQTLYHLPYYKKVTVVEGTIQQLFDVHHMNYLECINVDSLNTSQRAKNRCMALGPAEEVTEGGRKRKRGRGGWIHRSR</sequence>
<name>A0ABD1ZAA9_9MARC</name>
<evidence type="ECO:0000313" key="1">
    <source>
        <dbReference type="EMBL" id="KAL2643819.1"/>
    </source>
</evidence>
<comment type="caution">
    <text evidence="1">The sequence shown here is derived from an EMBL/GenBank/DDBJ whole genome shotgun (WGS) entry which is preliminary data.</text>
</comment>